<comment type="similarity">
    <text evidence="5">Belongs to the HSF family.</text>
</comment>
<evidence type="ECO:0000256" key="7">
    <source>
        <dbReference type="SAM" id="MobiDB-lite"/>
    </source>
</evidence>
<organism evidence="9 10">
    <name type="scientific">Citrullus colocynthis</name>
    <name type="common">colocynth</name>
    <dbReference type="NCBI Taxonomy" id="252529"/>
    <lineage>
        <taxon>Eukaryota</taxon>
        <taxon>Viridiplantae</taxon>
        <taxon>Streptophyta</taxon>
        <taxon>Embryophyta</taxon>
        <taxon>Tracheophyta</taxon>
        <taxon>Spermatophyta</taxon>
        <taxon>Magnoliopsida</taxon>
        <taxon>eudicotyledons</taxon>
        <taxon>Gunneridae</taxon>
        <taxon>Pentapetalae</taxon>
        <taxon>rosids</taxon>
        <taxon>fabids</taxon>
        <taxon>Cucurbitales</taxon>
        <taxon>Cucurbitaceae</taxon>
        <taxon>Benincaseae</taxon>
        <taxon>Citrullus</taxon>
    </lineage>
</organism>
<dbReference type="PANTHER" id="PTHR10015">
    <property type="entry name" value="HEAT SHOCK TRANSCRIPTION FACTOR"/>
    <property type="match status" value="1"/>
</dbReference>
<dbReference type="Pfam" id="PF00447">
    <property type="entry name" value="HSF_DNA-bind"/>
    <property type="match status" value="1"/>
</dbReference>
<dbReference type="InterPro" id="IPR000232">
    <property type="entry name" value="HSF_DNA-bd"/>
</dbReference>
<feature type="region of interest" description="Disordered" evidence="7">
    <location>
        <begin position="1"/>
        <end position="33"/>
    </location>
</feature>
<evidence type="ECO:0000259" key="8">
    <source>
        <dbReference type="PROSITE" id="PS00434"/>
    </source>
</evidence>
<dbReference type="InterPro" id="IPR036390">
    <property type="entry name" value="WH_DNA-bd_sf"/>
</dbReference>
<gene>
    <name evidence="9" type="ORF">CITCOLO1_LOCUS19070</name>
</gene>
<keyword evidence="6" id="KW-0175">Coiled coil</keyword>
<dbReference type="EMBL" id="OZ021741">
    <property type="protein sequence ID" value="CAK9326714.1"/>
    <property type="molecule type" value="Genomic_DNA"/>
</dbReference>
<sequence length="344" mass="39568">MVDSDGGGGEMGDEKRSEEISTAARATPMEGLHEVGPAPFLKKTYEMVEDPETDPVVSWSQSRNSFIVWDSHQLSKFLLPKYFKHSNFSSFIRQLNTYGFKKIDSDKWEFANEGFQGGKKHLLKNIKRKNRYNNSSKKQHLGLSVTTTFEDLTKPVLVQTELETLKTDNNILRVELSKFKDQQQDSQNQLTVVEERIRRAESKHQQMFFFLAKMSRNPAFCRHLVQKRMLRKKKLNNVDEFGNKRRLLVIGHQNNLDVSRDVDRENQVEEELMSMHSELTEIFPEVIEPGPIESPFQVSVDGAANMVVDEELSSNDSNLFLELEDLIKKPHDCPSGCVQKQACI</sequence>
<keyword evidence="3" id="KW-0238">DNA-binding</keyword>
<name>A0ABP0Z1T3_9ROSI</name>
<dbReference type="PRINTS" id="PR00056">
    <property type="entry name" value="HSFDOMAIN"/>
</dbReference>
<dbReference type="InterPro" id="IPR036388">
    <property type="entry name" value="WH-like_DNA-bd_sf"/>
</dbReference>
<dbReference type="Gene3D" id="1.10.10.10">
    <property type="entry name" value="Winged helix-like DNA-binding domain superfamily/Winged helix DNA-binding domain"/>
    <property type="match status" value="1"/>
</dbReference>
<evidence type="ECO:0000256" key="4">
    <source>
        <dbReference type="ARBA" id="ARBA00023242"/>
    </source>
</evidence>
<evidence type="ECO:0000256" key="2">
    <source>
        <dbReference type="ARBA" id="ARBA00023016"/>
    </source>
</evidence>
<evidence type="ECO:0000256" key="3">
    <source>
        <dbReference type="ARBA" id="ARBA00023125"/>
    </source>
</evidence>
<accession>A0ABP0Z1T3</accession>
<reference evidence="9 10" key="1">
    <citation type="submission" date="2024-03" db="EMBL/GenBank/DDBJ databases">
        <authorList>
            <person name="Gkanogiannis A."/>
            <person name="Becerra Lopez-Lavalle L."/>
        </authorList>
    </citation>
    <scope>NUCLEOTIDE SEQUENCE [LARGE SCALE GENOMIC DNA]</scope>
</reference>
<dbReference type="Proteomes" id="UP001642487">
    <property type="component" value="Chromosome 7"/>
</dbReference>
<evidence type="ECO:0000256" key="1">
    <source>
        <dbReference type="ARBA" id="ARBA00004123"/>
    </source>
</evidence>
<comment type="subcellular location">
    <subcellularLocation>
        <location evidence="1">Nucleus</location>
    </subcellularLocation>
</comment>
<dbReference type="PANTHER" id="PTHR10015:SF298">
    <property type="entry name" value="HEAT STRESS TRANSCRIPTION FACTOR A-9"/>
    <property type="match status" value="1"/>
</dbReference>
<evidence type="ECO:0000256" key="5">
    <source>
        <dbReference type="RuleBase" id="RU004020"/>
    </source>
</evidence>
<dbReference type="SMART" id="SM00415">
    <property type="entry name" value="HSF"/>
    <property type="match status" value="1"/>
</dbReference>
<proteinExistence type="inferred from homology"/>
<keyword evidence="2" id="KW-0346">Stress response</keyword>
<feature type="coiled-coil region" evidence="6">
    <location>
        <begin position="162"/>
        <end position="203"/>
    </location>
</feature>
<feature type="compositionally biased region" description="Gly residues" evidence="7">
    <location>
        <begin position="1"/>
        <end position="10"/>
    </location>
</feature>
<evidence type="ECO:0000256" key="6">
    <source>
        <dbReference type="SAM" id="Coils"/>
    </source>
</evidence>
<keyword evidence="10" id="KW-1185">Reference proteome</keyword>
<protein>
    <recommendedName>
        <fullName evidence="8">HSF-type DNA-binding domain-containing protein</fullName>
    </recommendedName>
</protein>
<feature type="domain" description="HSF-type DNA-binding" evidence="8">
    <location>
        <begin position="79"/>
        <end position="103"/>
    </location>
</feature>
<keyword evidence="4" id="KW-0539">Nucleus</keyword>
<dbReference type="PROSITE" id="PS00434">
    <property type="entry name" value="HSF_DOMAIN"/>
    <property type="match status" value="1"/>
</dbReference>
<dbReference type="SUPFAM" id="SSF46785">
    <property type="entry name" value="Winged helix' DNA-binding domain"/>
    <property type="match status" value="1"/>
</dbReference>
<evidence type="ECO:0000313" key="10">
    <source>
        <dbReference type="Proteomes" id="UP001642487"/>
    </source>
</evidence>
<evidence type="ECO:0000313" key="9">
    <source>
        <dbReference type="EMBL" id="CAK9326714.1"/>
    </source>
</evidence>